<feature type="transmembrane region" description="Helical" evidence="1">
    <location>
        <begin position="307"/>
        <end position="329"/>
    </location>
</feature>
<feature type="transmembrane region" description="Helical" evidence="1">
    <location>
        <begin position="96"/>
        <end position="115"/>
    </location>
</feature>
<comment type="caution">
    <text evidence="3">The sequence shown here is derived from an EMBL/GenBank/DDBJ whole genome shotgun (WGS) entry which is preliminary data.</text>
</comment>
<keyword evidence="3" id="KW-0012">Acyltransferase</keyword>
<dbReference type="GO" id="GO:0016020">
    <property type="term" value="C:membrane"/>
    <property type="evidence" value="ECO:0007669"/>
    <property type="project" value="TreeGrafter"/>
</dbReference>
<feature type="transmembrane region" description="Helical" evidence="1">
    <location>
        <begin position="198"/>
        <end position="215"/>
    </location>
</feature>
<evidence type="ECO:0000313" key="3">
    <source>
        <dbReference type="EMBL" id="MBC2666897.1"/>
    </source>
</evidence>
<protein>
    <submittedName>
        <fullName evidence="3">Acyltransferase</fullName>
    </submittedName>
</protein>
<feature type="transmembrane region" description="Helical" evidence="1">
    <location>
        <begin position="146"/>
        <end position="166"/>
    </location>
</feature>
<feature type="transmembrane region" description="Helical" evidence="1">
    <location>
        <begin position="55"/>
        <end position="76"/>
    </location>
</feature>
<keyword evidence="1" id="KW-0812">Transmembrane</keyword>
<feature type="transmembrane region" description="Helical" evidence="1">
    <location>
        <begin position="224"/>
        <end position="244"/>
    </location>
</feature>
<feature type="transmembrane region" description="Helical" evidence="1">
    <location>
        <begin position="250"/>
        <end position="270"/>
    </location>
</feature>
<reference evidence="3 4" key="1">
    <citation type="submission" date="2020-08" db="EMBL/GenBank/DDBJ databases">
        <title>The genome sequence of type strain Novosphingobium flavum NBRC 111647.</title>
        <authorList>
            <person name="Liu Y."/>
        </authorList>
    </citation>
    <scope>NUCLEOTIDE SEQUENCE [LARGE SCALE GENOMIC DNA]</scope>
    <source>
        <strain evidence="3 4">NBRC 111647</strain>
    </source>
</reference>
<keyword evidence="1" id="KW-0472">Membrane</keyword>
<dbReference type="InterPro" id="IPR002656">
    <property type="entry name" value="Acyl_transf_3_dom"/>
</dbReference>
<dbReference type="GO" id="GO:0000271">
    <property type="term" value="P:polysaccharide biosynthetic process"/>
    <property type="evidence" value="ECO:0007669"/>
    <property type="project" value="TreeGrafter"/>
</dbReference>
<dbReference type="InterPro" id="IPR050879">
    <property type="entry name" value="Acyltransferase_3"/>
</dbReference>
<keyword evidence="1" id="KW-1133">Transmembrane helix</keyword>
<dbReference type="EMBL" id="JACLAW010000013">
    <property type="protein sequence ID" value="MBC2666897.1"/>
    <property type="molecule type" value="Genomic_DNA"/>
</dbReference>
<feature type="transmembrane region" description="Helical" evidence="1">
    <location>
        <begin position="173"/>
        <end position="192"/>
    </location>
</feature>
<dbReference type="Proteomes" id="UP000566813">
    <property type="component" value="Unassembled WGS sequence"/>
</dbReference>
<organism evidence="3 4">
    <name type="scientific">Novosphingobium flavum</name>
    <dbReference type="NCBI Taxonomy" id="1778672"/>
    <lineage>
        <taxon>Bacteria</taxon>
        <taxon>Pseudomonadati</taxon>
        <taxon>Pseudomonadota</taxon>
        <taxon>Alphaproteobacteria</taxon>
        <taxon>Sphingomonadales</taxon>
        <taxon>Sphingomonadaceae</taxon>
        <taxon>Novosphingobium</taxon>
    </lineage>
</organism>
<accession>A0A7X1KMR8</accession>
<dbReference type="Pfam" id="PF01757">
    <property type="entry name" value="Acyl_transf_3"/>
    <property type="match status" value="1"/>
</dbReference>
<evidence type="ECO:0000259" key="2">
    <source>
        <dbReference type="Pfam" id="PF01757"/>
    </source>
</evidence>
<feature type="transmembrane region" description="Helical" evidence="1">
    <location>
        <begin position="282"/>
        <end position="301"/>
    </location>
</feature>
<dbReference type="GO" id="GO:0016747">
    <property type="term" value="F:acyltransferase activity, transferring groups other than amino-acyl groups"/>
    <property type="evidence" value="ECO:0007669"/>
    <property type="project" value="InterPro"/>
</dbReference>
<feature type="transmembrane region" description="Helical" evidence="1">
    <location>
        <begin position="20"/>
        <end position="43"/>
    </location>
</feature>
<gene>
    <name evidence="3" type="ORF">H7F51_15370</name>
</gene>
<dbReference type="PANTHER" id="PTHR23028:SF131">
    <property type="entry name" value="BLR2367 PROTEIN"/>
    <property type="match status" value="1"/>
</dbReference>
<dbReference type="AlphaFoldDB" id="A0A7X1KMR8"/>
<evidence type="ECO:0000256" key="1">
    <source>
        <dbReference type="SAM" id="Phobius"/>
    </source>
</evidence>
<sequence>MSGEPVTPAGPASRLARLDGLRGVAAAVVVVYHAQLMFVPEAFAGLSGPLGWVHGWGWTAVDLFFVISGAIFAHAYGAPGQLASGRALAGFGIARFARLYPLHLVMLLACAFLFAGKPGSDASAFIAHLFMLQAFAAPFADTFDGPSWSLTIECLCYALFACAAHFGPRVQRVVMFGAVLGGAGWLALYGLPGGPWDSGLVARGLLGFFMGQAVWQRRERLERLPWPVLATVLGLGLGLALAGGPWSPQLALGLLAWPAALLLALRLPLLESRAALWLGSRSYAIYLIHMPVIEFAAKRFGPFAGGWASILAVHLVLALVVGCLADAALRRIELPARAAIRAAWAQRQHRPAPA</sequence>
<keyword evidence="3" id="KW-0808">Transferase</keyword>
<keyword evidence="4" id="KW-1185">Reference proteome</keyword>
<proteinExistence type="predicted"/>
<dbReference type="RefSeq" id="WP_185665199.1">
    <property type="nucleotide sequence ID" value="NZ_JACLAW010000013.1"/>
</dbReference>
<name>A0A7X1KMR8_9SPHN</name>
<feature type="domain" description="Acyltransferase 3" evidence="2">
    <location>
        <begin position="16"/>
        <end position="321"/>
    </location>
</feature>
<evidence type="ECO:0000313" key="4">
    <source>
        <dbReference type="Proteomes" id="UP000566813"/>
    </source>
</evidence>
<dbReference type="PANTHER" id="PTHR23028">
    <property type="entry name" value="ACETYLTRANSFERASE"/>
    <property type="match status" value="1"/>
</dbReference>